<evidence type="ECO:0000313" key="2">
    <source>
        <dbReference type="Proteomes" id="UP000652761"/>
    </source>
</evidence>
<dbReference type="EMBL" id="NMUH01001950">
    <property type="protein sequence ID" value="MQL96720.1"/>
    <property type="molecule type" value="Genomic_DNA"/>
</dbReference>
<keyword evidence="2" id="KW-1185">Reference proteome</keyword>
<organism evidence="1 2">
    <name type="scientific">Colocasia esculenta</name>
    <name type="common">Wild taro</name>
    <name type="synonym">Arum esculentum</name>
    <dbReference type="NCBI Taxonomy" id="4460"/>
    <lineage>
        <taxon>Eukaryota</taxon>
        <taxon>Viridiplantae</taxon>
        <taxon>Streptophyta</taxon>
        <taxon>Embryophyta</taxon>
        <taxon>Tracheophyta</taxon>
        <taxon>Spermatophyta</taxon>
        <taxon>Magnoliopsida</taxon>
        <taxon>Liliopsida</taxon>
        <taxon>Araceae</taxon>
        <taxon>Aroideae</taxon>
        <taxon>Colocasieae</taxon>
        <taxon>Colocasia</taxon>
    </lineage>
</organism>
<dbReference type="AlphaFoldDB" id="A0A843VT59"/>
<comment type="caution">
    <text evidence="1">The sequence shown here is derived from an EMBL/GenBank/DDBJ whole genome shotgun (WGS) entry which is preliminary data.</text>
</comment>
<name>A0A843VT59_COLES</name>
<evidence type="ECO:0000313" key="1">
    <source>
        <dbReference type="EMBL" id="MQL96720.1"/>
    </source>
</evidence>
<sequence>MVATGVGVAFLSRRLEASSLSSLSERLCRVSGAYSVDATWSAVTFAFPGLRGLTAFWGRAGGGRRDMVVTSRGVATRLLSRRADPSRLGGRDVLVVLGARRRWSFRCEGSNGSALLVEVRLFSSGRVRVGQRRRGGSRGPRS</sequence>
<gene>
    <name evidence="1" type="ORF">Taro_029403</name>
</gene>
<reference evidence="1" key="1">
    <citation type="submission" date="2017-07" db="EMBL/GenBank/DDBJ databases">
        <title>Taro Niue Genome Assembly and Annotation.</title>
        <authorList>
            <person name="Atibalentja N."/>
            <person name="Keating K."/>
            <person name="Fields C.J."/>
        </authorList>
    </citation>
    <scope>NUCLEOTIDE SEQUENCE</scope>
    <source>
        <strain evidence="1">Niue_2</strain>
        <tissue evidence="1">Leaf</tissue>
    </source>
</reference>
<dbReference type="Proteomes" id="UP000652761">
    <property type="component" value="Unassembled WGS sequence"/>
</dbReference>
<protein>
    <submittedName>
        <fullName evidence="1">Uncharacterized protein</fullName>
    </submittedName>
</protein>
<proteinExistence type="predicted"/>
<accession>A0A843VT59</accession>